<name>A0A1Y2SWY1_9BIFI</name>
<dbReference type="Gene3D" id="1.10.10.10">
    <property type="entry name" value="Winged helix-like DNA-binding domain superfamily/Winged helix DNA-binding domain"/>
    <property type="match status" value="1"/>
</dbReference>
<feature type="coiled-coil region" evidence="1">
    <location>
        <begin position="68"/>
        <end position="95"/>
    </location>
</feature>
<dbReference type="SUPFAM" id="SSF46689">
    <property type="entry name" value="Homeodomain-like"/>
    <property type="match status" value="1"/>
</dbReference>
<evidence type="ECO:0000256" key="1">
    <source>
        <dbReference type="SAM" id="Coils"/>
    </source>
</evidence>
<comment type="caution">
    <text evidence="2">The sequence shown here is derived from an EMBL/GenBank/DDBJ whole genome shotgun (WGS) entry which is preliminary data.</text>
</comment>
<accession>A0A1Y2SWY1</accession>
<dbReference type="STRING" id="1160091.B9T39_07710"/>
<protein>
    <recommendedName>
        <fullName evidence="4">Transposase</fullName>
    </recommendedName>
</protein>
<evidence type="ECO:0000313" key="2">
    <source>
        <dbReference type="EMBL" id="OTA27886.1"/>
    </source>
</evidence>
<dbReference type="GO" id="GO:0004803">
    <property type="term" value="F:transposase activity"/>
    <property type="evidence" value="ECO:0007669"/>
    <property type="project" value="InterPro"/>
</dbReference>
<dbReference type="OrthoDB" id="4426778at2"/>
<dbReference type="Pfam" id="PF01527">
    <property type="entry name" value="HTH_Tnp_1"/>
    <property type="match status" value="1"/>
</dbReference>
<dbReference type="GO" id="GO:0003677">
    <property type="term" value="F:DNA binding"/>
    <property type="evidence" value="ECO:0007669"/>
    <property type="project" value="InterPro"/>
</dbReference>
<dbReference type="EMBL" id="NEKC01000033">
    <property type="protein sequence ID" value="OTA27886.1"/>
    <property type="molecule type" value="Genomic_DNA"/>
</dbReference>
<evidence type="ECO:0000313" key="3">
    <source>
        <dbReference type="Proteomes" id="UP000243540"/>
    </source>
</evidence>
<dbReference type="InterPro" id="IPR036388">
    <property type="entry name" value="WH-like_DNA-bd_sf"/>
</dbReference>
<dbReference type="InterPro" id="IPR002514">
    <property type="entry name" value="Transposase_8"/>
</dbReference>
<sequence>MIGTMTVPYSQEFRDKAVRLLEQAFSTYDNEAEAFTETARQLGVSSQSLRRWRKQAIREEAVAQNMSATDLLAQNTRLKKENAELKRANEILVSASAFFASRLAPKQP</sequence>
<reference evidence="2 3" key="1">
    <citation type="submission" date="2017-04" db="EMBL/GenBank/DDBJ databases">
        <title>Draft genome sequences of Alloscardovia macacae UMA81211 and UMA81212 isolated from the feces of a rhesus macaque (Macaca mulatta).</title>
        <authorList>
            <person name="Albert K."/>
            <person name="Sela D.A."/>
        </authorList>
    </citation>
    <scope>NUCLEOTIDE SEQUENCE [LARGE SCALE GENOMIC DNA]</scope>
    <source>
        <strain evidence="2 3">UMA81212</strain>
    </source>
</reference>
<organism evidence="2 3">
    <name type="scientific">Alloscardovia macacae</name>
    <dbReference type="NCBI Taxonomy" id="1160091"/>
    <lineage>
        <taxon>Bacteria</taxon>
        <taxon>Bacillati</taxon>
        <taxon>Actinomycetota</taxon>
        <taxon>Actinomycetes</taxon>
        <taxon>Bifidobacteriales</taxon>
        <taxon>Bifidobacteriaceae</taxon>
        <taxon>Alloscardovia</taxon>
    </lineage>
</organism>
<dbReference type="InterPro" id="IPR009057">
    <property type="entry name" value="Homeodomain-like_sf"/>
</dbReference>
<gene>
    <name evidence="2" type="ORF">B9T39_07710</name>
</gene>
<keyword evidence="1" id="KW-0175">Coiled coil</keyword>
<dbReference type="AlphaFoldDB" id="A0A1Y2SWY1"/>
<dbReference type="GO" id="GO:0006313">
    <property type="term" value="P:DNA transposition"/>
    <property type="evidence" value="ECO:0007669"/>
    <property type="project" value="InterPro"/>
</dbReference>
<proteinExistence type="predicted"/>
<evidence type="ECO:0008006" key="4">
    <source>
        <dbReference type="Google" id="ProtNLM"/>
    </source>
</evidence>
<dbReference type="Proteomes" id="UP000243540">
    <property type="component" value="Unassembled WGS sequence"/>
</dbReference>